<keyword evidence="6" id="KW-1185">Reference proteome</keyword>
<dbReference type="EMBL" id="NHON01000090">
    <property type="protein sequence ID" value="OWJ62766.1"/>
    <property type="molecule type" value="Genomic_DNA"/>
</dbReference>
<dbReference type="SUPFAM" id="SSF47336">
    <property type="entry name" value="ACP-like"/>
    <property type="match status" value="1"/>
</dbReference>
<dbReference type="GO" id="GO:0031177">
    <property type="term" value="F:phosphopantetheine binding"/>
    <property type="evidence" value="ECO:0007669"/>
    <property type="project" value="InterPro"/>
</dbReference>
<dbReference type="Pfam" id="PF00501">
    <property type="entry name" value="AMP-binding"/>
    <property type="match status" value="1"/>
</dbReference>
<dbReference type="Proteomes" id="UP000196655">
    <property type="component" value="Unassembled WGS sequence"/>
</dbReference>
<evidence type="ECO:0000256" key="2">
    <source>
        <dbReference type="ARBA" id="ARBA00022450"/>
    </source>
</evidence>
<dbReference type="NCBIfam" id="TIGR01733">
    <property type="entry name" value="AA-adenyl-dom"/>
    <property type="match status" value="1"/>
</dbReference>
<comment type="caution">
    <text evidence="5">The sequence shown here is derived from an EMBL/GenBank/DDBJ whole genome shotgun (WGS) entry which is preliminary data.</text>
</comment>
<dbReference type="GO" id="GO:0003824">
    <property type="term" value="F:catalytic activity"/>
    <property type="evidence" value="ECO:0007669"/>
    <property type="project" value="InterPro"/>
</dbReference>
<dbReference type="Pfam" id="PF13193">
    <property type="entry name" value="AMP-binding_C"/>
    <property type="match status" value="1"/>
</dbReference>
<dbReference type="OrthoDB" id="9770470at2"/>
<evidence type="ECO:0000256" key="3">
    <source>
        <dbReference type="ARBA" id="ARBA00022553"/>
    </source>
</evidence>
<dbReference type="PANTHER" id="PTHR45527:SF1">
    <property type="entry name" value="FATTY ACID SYNTHASE"/>
    <property type="match status" value="1"/>
</dbReference>
<dbReference type="SUPFAM" id="SSF56801">
    <property type="entry name" value="Acetyl-CoA synthetase-like"/>
    <property type="match status" value="1"/>
</dbReference>
<dbReference type="Gene3D" id="3.40.50.12780">
    <property type="entry name" value="N-terminal domain of ligase-like"/>
    <property type="match status" value="1"/>
</dbReference>
<dbReference type="PROSITE" id="PS50075">
    <property type="entry name" value="CARRIER"/>
    <property type="match status" value="1"/>
</dbReference>
<dbReference type="PANTHER" id="PTHR45527">
    <property type="entry name" value="NONRIBOSOMAL PEPTIDE SYNTHETASE"/>
    <property type="match status" value="1"/>
</dbReference>
<dbReference type="Gene3D" id="3.30.559.10">
    <property type="entry name" value="Chloramphenicol acetyltransferase-like domain"/>
    <property type="match status" value="1"/>
</dbReference>
<evidence type="ECO:0000256" key="1">
    <source>
        <dbReference type="ARBA" id="ARBA00001957"/>
    </source>
</evidence>
<dbReference type="InterPro" id="IPR009081">
    <property type="entry name" value="PP-bd_ACP"/>
</dbReference>
<dbReference type="CDD" id="cd05930">
    <property type="entry name" value="A_NRPS"/>
    <property type="match status" value="1"/>
</dbReference>
<proteinExistence type="predicted"/>
<dbReference type="PROSITE" id="PS00455">
    <property type="entry name" value="AMP_BINDING"/>
    <property type="match status" value="1"/>
</dbReference>
<dbReference type="Gene3D" id="1.10.1200.10">
    <property type="entry name" value="ACP-like"/>
    <property type="match status" value="1"/>
</dbReference>
<organism evidence="5 6">
    <name type="scientific">Inquilinus limosus</name>
    <dbReference type="NCBI Taxonomy" id="171674"/>
    <lineage>
        <taxon>Bacteria</taxon>
        <taxon>Pseudomonadati</taxon>
        <taxon>Pseudomonadota</taxon>
        <taxon>Alphaproteobacteria</taxon>
        <taxon>Rhodospirillales</taxon>
        <taxon>Rhodospirillaceae</taxon>
        <taxon>Inquilinus</taxon>
    </lineage>
</organism>
<dbReference type="Pfam" id="PF00550">
    <property type="entry name" value="PP-binding"/>
    <property type="match status" value="1"/>
</dbReference>
<accession>A0A211ZC31</accession>
<dbReference type="InterPro" id="IPR000873">
    <property type="entry name" value="AMP-dep_synth/lig_dom"/>
</dbReference>
<dbReference type="InterPro" id="IPR006162">
    <property type="entry name" value="Ppantetheine_attach_site"/>
</dbReference>
<dbReference type="InterPro" id="IPR020845">
    <property type="entry name" value="AMP-binding_CS"/>
</dbReference>
<dbReference type="InterPro" id="IPR023213">
    <property type="entry name" value="CAT-like_dom_sf"/>
</dbReference>
<dbReference type="AlphaFoldDB" id="A0A211ZC31"/>
<dbReference type="Pfam" id="PF00668">
    <property type="entry name" value="Condensation"/>
    <property type="match status" value="1"/>
</dbReference>
<dbReference type="PROSITE" id="PS00012">
    <property type="entry name" value="PHOSPHOPANTETHEINE"/>
    <property type="match status" value="1"/>
</dbReference>
<keyword evidence="3" id="KW-0597">Phosphoprotein</keyword>
<reference evidence="6" key="1">
    <citation type="submission" date="2017-05" db="EMBL/GenBank/DDBJ databases">
        <authorList>
            <person name="Macchi M."/>
            <person name="Festa S."/>
            <person name="Coppotelli B.M."/>
            <person name="Morelli I.S."/>
        </authorList>
    </citation>
    <scope>NUCLEOTIDE SEQUENCE [LARGE SCALE GENOMIC DNA]</scope>
    <source>
        <strain evidence="6">I</strain>
    </source>
</reference>
<dbReference type="GO" id="GO:0044550">
    <property type="term" value="P:secondary metabolite biosynthetic process"/>
    <property type="evidence" value="ECO:0007669"/>
    <property type="project" value="TreeGrafter"/>
</dbReference>
<dbReference type="InterPro" id="IPR045851">
    <property type="entry name" value="AMP-bd_C_sf"/>
</dbReference>
<name>A0A211ZC31_9PROT</name>
<dbReference type="SMART" id="SM00823">
    <property type="entry name" value="PKS_PP"/>
    <property type="match status" value="1"/>
</dbReference>
<sequence>MTDLALSAGAETWPLGPEQRVAAGHPEAAAILIVAISGDLDEARLRTALLRVAGRHEILRTAFVVVPGFRGLRARPLEAPAEPAWSVLDLRGRADAAEAMARDLAAEDGFDLGSGRTLRAALYRLGDAEWRLALLASPLVADRGSLDLIHHALRDEVAGAAVPANEDGVAYAQYVEWRAEMAADEDAAEGRRYWHDHLGPTAPPALHLPYRHAEAGPAAPACREAAIDAAVTGRLADLAAARGIGLDAVLQAAWWALLARISGRAELVAGWQHDCRRDYDAFAETVGPFDKVLPLRLAADPAETFGAFLDRLAPVLDSHRGWQEHWPAETPGRGDHLVAGFRIASQAADDGIWRLVSADGLQPFELALQADLAEDGGLHAVALHWDGGRYGDAAMETLLEQVVTLLSELPDQLDTPLGALSPMGAAERARLSAFDAVAQAPAPGPSLPALIARWGRETPTAPALAGSGVALDYAGLSARVDGLASWLVGRGVGRESIVALDMARSAEMVIALLAVWRAGGAYLPLDPQWPMARRQLLLDQARPVLVLTDAAEPVVSDTIPVRTLAAAMVEPASADLPDLDQDDPARAAYVLFTSGSTGTPKGVVIEHGQLRTYVEAVSEALGLAGCRRFALTSTVAADLGNTVLFGALRHGACLAVADEAEMADGAAFAGFLRRADIDCAKLVPSHLAALLDAPHPVLPATLILGGEATPKALVERILAVAPQCRVFNHYGPTETTIGVLVHAHDPAVPAWAGDALPLSRPLAGSAVLVLDAAGRPVPTGAAGELHIGGAQLSRGYLHGDAAGAFVEHEGRRLYRSGDLARHLPDGRLQVVGRADHQVKIRGYRVEPGEVEAALQALDSVQQAAVVVHRPEGGEARLVGFVTLASGETDAAALRPVLAARLPGPMVPAQIVALDCMPRLANGKIDRRGLPDPATLARTSAKVAPRDAVETLLRQVAAELLERPAEAVGVTDDFFDIGGNSLQVIKLVARIRKLFQVEVPPGIVFDHPSIAALAQALRGHAAPGRIEQIAALRLSLDGMSEAERAALLEKARQAKTV</sequence>
<dbReference type="InterPro" id="IPR036736">
    <property type="entry name" value="ACP-like_sf"/>
</dbReference>
<dbReference type="InterPro" id="IPR020806">
    <property type="entry name" value="PKS_PP-bd"/>
</dbReference>
<dbReference type="Gene3D" id="3.30.559.30">
    <property type="entry name" value="Nonribosomal peptide synthetase, condensation domain"/>
    <property type="match status" value="1"/>
</dbReference>
<protein>
    <recommendedName>
        <fullName evidence="4">Carrier domain-containing protein</fullName>
    </recommendedName>
</protein>
<dbReference type="STRING" id="1122125.GCA_000423185_03458"/>
<dbReference type="RefSeq" id="WP_088155818.1">
    <property type="nucleotide sequence ID" value="NZ_NHON01000090.1"/>
</dbReference>
<evidence type="ECO:0000313" key="6">
    <source>
        <dbReference type="Proteomes" id="UP000196655"/>
    </source>
</evidence>
<comment type="cofactor">
    <cofactor evidence="1">
        <name>pantetheine 4'-phosphate</name>
        <dbReference type="ChEBI" id="CHEBI:47942"/>
    </cofactor>
</comment>
<gene>
    <name evidence="5" type="ORF">BWR60_29640</name>
</gene>
<dbReference type="GO" id="GO:0043041">
    <property type="term" value="P:amino acid activation for nonribosomal peptide biosynthetic process"/>
    <property type="evidence" value="ECO:0007669"/>
    <property type="project" value="TreeGrafter"/>
</dbReference>
<evidence type="ECO:0000313" key="5">
    <source>
        <dbReference type="EMBL" id="OWJ62766.1"/>
    </source>
</evidence>
<dbReference type="InterPro" id="IPR025110">
    <property type="entry name" value="AMP-bd_C"/>
</dbReference>
<dbReference type="InterPro" id="IPR010071">
    <property type="entry name" value="AA_adenyl_dom"/>
</dbReference>
<dbReference type="Gene3D" id="3.30.300.30">
    <property type="match status" value="1"/>
</dbReference>
<dbReference type="InterPro" id="IPR001242">
    <property type="entry name" value="Condensation_dom"/>
</dbReference>
<dbReference type="SUPFAM" id="SSF52777">
    <property type="entry name" value="CoA-dependent acyltransferases"/>
    <property type="match status" value="2"/>
</dbReference>
<keyword evidence="2" id="KW-0596">Phosphopantetheine</keyword>
<evidence type="ECO:0000259" key="4">
    <source>
        <dbReference type="PROSITE" id="PS50075"/>
    </source>
</evidence>
<feature type="domain" description="Carrier" evidence="4">
    <location>
        <begin position="946"/>
        <end position="1020"/>
    </location>
</feature>
<dbReference type="GO" id="GO:0005737">
    <property type="term" value="C:cytoplasm"/>
    <property type="evidence" value="ECO:0007669"/>
    <property type="project" value="TreeGrafter"/>
</dbReference>
<dbReference type="InterPro" id="IPR042099">
    <property type="entry name" value="ANL_N_sf"/>
</dbReference>